<dbReference type="Proteomes" id="UP001432322">
    <property type="component" value="Unassembled WGS sequence"/>
</dbReference>
<sequence length="167" mass="19342">ATHASLLRQFSFANDTKILEEPNMRIIAKRTAIALLCMFLAAIYLYWGSFSDQSNFVSLGSSYIKANSTSMFYKKRPEVAHVDCARLLNYDYAYRKEIAKVRPIFVERANLNMSCPAIMRRILPARNPDTSFPILYARIVYKEYEFIEEQLATNYASENLFCFSIDK</sequence>
<evidence type="ECO:0000313" key="2">
    <source>
        <dbReference type="EMBL" id="GMT35487.1"/>
    </source>
</evidence>
<keyword evidence="1" id="KW-0472">Membrane</keyword>
<accession>A0AAV5X0G1</accession>
<keyword evidence="1" id="KW-1133">Transmembrane helix</keyword>
<evidence type="ECO:0000313" key="3">
    <source>
        <dbReference type="Proteomes" id="UP001432322"/>
    </source>
</evidence>
<protein>
    <submittedName>
        <fullName evidence="2">Uncharacterized protein</fullName>
    </submittedName>
</protein>
<organism evidence="2 3">
    <name type="scientific">Pristionchus fissidentatus</name>
    <dbReference type="NCBI Taxonomy" id="1538716"/>
    <lineage>
        <taxon>Eukaryota</taxon>
        <taxon>Metazoa</taxon>
        <taxon>Ecdysozoa</taxon>
        <taxon>Nematoda</taxon>
        <taxon>Chromadorea</taxon>
        <taxon>Rhabditida</taxon>
        <taxon>Rhabditina</taxon>
        <taxon>Diplogasteromorpha</taxon>
        <taxon>Diplogasteroidea</taxon>
        <taxon>Neodiplogasteridae</taxon>
        <taxon>Pristionchus</taxon>
    </lineage>
</organism>
<dbReference type="PANTHER" id="PTHR46671">
    <property type="entry name" value="PROTEIN CBG11221"/>
    <property type="match status" value="1"/>
</dbReference>
<proteinExistence type="predicted"/>
<reference evidence="2" key="1">
    <citation type="submission" date="2023-10" db="EMBL/GenBank/DDBJ databases">
        <title>Genome assembly of Pristionchus species.</title>
        <authorList>
            <person name="Yoshida K."/>
            <person name="Sommer R.J."/>
        </authorList>
    </citation>
    <scope>NUCLEOTIDE SEQUENCE</scope>
    <source>
        <strain evidence="2">RS5133</strain>
    </source>
</reference>
<dbReference type="PANTHER" id="PTHR46671:SF7">
    <property type="entry name" value="CORE-2_I-BRANCHING ENZYME"/>
    <property type="match status" value="1"/>
</dbReference>
<feature type="transmembrane region" description="Helical" evidence="1">
    <location>
        <begin position="27"/>
        <end position="47"/>
    </location>
</feature>
<name>A0AAV5X0G1_9BILA</name>
<gene>
    <name evidence="2" type="ORF">PFISCL1PPCAC_26784</name>
</gene>
<feature type="non-terminal residue" evidence="2">
    <location>
        <position position="167"/>
    </location>
</feature>
<keyword evidence="3" id="KW-1185">Reference proteome</keyword>
<dbReference type="EMBL" id="BTSY01000007">
    <property type="protein sequence ID" value="GMT35487.1"/>
    <property type="molecule type" value="Genomic_DNA"/>
</dbReference>
<keyword evidence="1" id="KW-0812">Transmembrane</keyword>
<feature type="non-terminal residue" evidence="2">
    <location>
        <position position="1"/>
    </location>
</feature>
<dbReference type="AlphaFoldDB" id="A0AAV5X0G1"/>
<comment type="caution">
    <text evidence="2">The sequence shown here is derived from an EMBL/GenBank/DDBJ whole genome shotgun (WGS) entry which is preliminary data.</text>
</comment>
<evidence type="ECO:0000256" key="1">
    <source>
        <dbReference type="SAM" id="Phobius"/>
    </source>
</evidence>